<evidence type="ECO:0000256" key="1">
    <source>
        <dbReference type="SAM" id="Coils"/>
    </source>
</evidence>
<comment type="caution">
    <text evidence="2">The sequence shown here is derived from an EMBL/GenBank/DDBJ whole genome shotgun (WGS) entry which is preliminary data.</text>
</comment>
<keyword evidence="3" id="KW-1185">Reference proteome</keyword>
<dbReference type="AlphaFoldDB" id="W6UDB9"/>
<dbReference type="Pfam" id="PF06320">
    <property type="entry name" value="GCN5L1"/>
    <property type="match status" value="1"/>
</dbReference>
<dbReference type="PROSITE" id="PS51386">
    <property type="entry name" value="RINT1_TIP20"/>
    <property type="match status" value="1"/>
</dbReference>
<dbReference type="OrthoDB" id="2189254at2759"/>
<dbReference type="Pfam" id="PF04437">
    <property type="entry name" value="RINT1_TIP1"/>
    <property type="match status" value="1"/>
</dbReference>
<dbReference type="InterPro" id="IPR042044">
    <property type="entry name" value="EXOC6PINT-1/Sec15/Tip20_C_dom2"/>
</dbReference>
<dbReference type="GO" id="GO:0006890">
    <property type="term" value="P:retrograde vesicle-mediated transport, Golgi to endoplasmic reticulum"/>
    <property type="evidence" value="ECO:0007669"/>
    <property type="project" value="InterPro"/>
</dbReference>
<dbReference type="GO" id="GO:0006888">
    <property type="term" value="P:endoplasmic reticulum to Golgi vesicle-mediated transport"/>
    <property type="evidence" value="ECO:0007669"/>
    <property type="project" value="InterPro"/>
</dbReference>
<dbReference type="KEGG" id="egl:EGR_05799"/>
<dbReference type="CTD" id="36341514"/>
<keyword evidence="1" id="KW-0175">Coiled coil</keyword>
<dbReference type="GeneID" id="36341514"/>
<reference evidence="2 3" key="1">
    <citation type="journal article" date="2013" name="Nat. Genet.">
        <title>The genome of the hydatid tapeworm Echinococcus granulosus.</title>
        <authorList>
            <person name="Zheng H."/>
            <person name="Zhang W."/>
            <person name="Zhang L."/>
            <person name="Zhang Z."/>
            <person name="Li J."/>
            <person name="Lu G."/>
            <person name="Zhu Y."/>
            <person name="Wang Y."/>
            <person name="Huang Y."/>
            <person name="Liu J."/>
            <person name="Kang H."/>
            <person name="Chen J."/>
            <person name="Wang L."/>
            <person name="Chen A."/>
            <person name="Yu S."/>
            <person name="Gao Z."/>
            <person name="Jin L."/>
            <person name="Gu W."/>
            <person name="Wang Z."/>
            <person name="Zhao L."/>
            <person name="Shi B."/>
            <person name="Wen H."/>
            <person name="Lin R."/>
            <person name="Jones M.K."/>
            <person name="Brejova B."/>
            <person name="Vinar T."/>
            <person name="Zhao G."/>
            <person name="McManus D.P."/>
            <person name="Chen Z."/>
            <person name="Zhou Y."/>
            <person name="Wang S."/>
        </authorList>
    </citation>
    <scope>NUCLEOTIDE SEQUENCE [LARGE SCALE GENOMIC DNA]</scope>
</reference>
<dbReference type="STRING" id="6210.W6UDB9"/>
<protein>
    <submittedName>
        <fullName evidence="2">RAD50-interacting protein</fullName>
    </submittedName>
</protein>
<dbReference type="Proteomes" id="UP000019149">
    <property type="component" value="Unassembled WGS sequence"/>
</dbReference>
<dbReference type="GO" id="GO:0070939">
    <property type="term" value="C:Dsl1/NZR complex"/>
    <property type="evidence" value="ECO:0007669"/>
    <property type="project" value="InterPro"/>
</dbReference>
<dbReference type="GO" id="GO:0060628">
    <property type="term" value="P:regulation of ER to Golgi vesicle-mediated transport"/>
    <property type="evidence" value="ECO:0007669"/>
    <property type="project" value="TreeGrafter"/>
</dbReference>
<accession>W6UDB9</accession>
<feature type="coiled-coil region" evidence="1">
    <location>
        <begin position="820"/>
        <end position="847"/>
    </location>
</feature>
<dbReference type="EMBL" id="APAU02000046">
    <property type="protein sequence ID" value="EUB59315.1"/>
    <property type="molecule type" value="Genomic_DNA"/>
</dbReference>
<gene>
    <name evidence="2" type="ORF">EGR_05799</name>
</gene>
<dbReference type="PANTHER" id="PTHR13520:SF0">
    <property type="entry name" value="RAD50-INTERACTING PROTEIN 1"/>
    <property type="match status" value="1"/>
</dbReference>
<name>W6UDB9_ECHGR</name>
<dbReference type="InterPro" id="IPR007528">
    <property type="entry name" value="RINT1_Tip20"/>
</dbReference>
<organism evidence="2 3">
    <name type="scientific">Echinococcus granulosus</name>
    <name type="common">Hydatid tapeworm</name>
    <dbReference type="NCBI Taxonomy" id="6210"/>
    <lineage>
        <taxon>Eukaryota</taxon>
        <taxon>Metazoa</taxon>
        <taxon>Spiralia</taxon>
        <taxon>Lophotrochozoa</taxon>
        <taxon>Platyhelminthes</taxon>
        <taxon>Cestoda</taxon>
        <taxon>Eucestoda</taxon>
        <taxon>Cyclophyllidea</taxon>
        <taxon>Taeniidae</taxon>
        <taxon>Echinococcus</taxon>
        <taxon>Echinococcus granulosus group</taxon>
    </lineage>
</organism>
<evidence type="ECO:0000313" key="3">
    <source>
        <dbReference type="Proteomes" id="UP000019149"/>
    </source>
</evidence>
<evidence type="ECO:0000313" key="2">
    <source>
        <dbReference type="EMBL" id="EUB59315.1"/>
    </source>
</evidence>
<dbReference type="Gene3D" id="1.20.58.670">
    <property type="entry name" value="Dsl1p vesicle tethering complex, Tip20p subunit, domain D"/>
    <property type="match status" value="1"/>
</dbReference>
<dbReference type="OMA" id="IFIRIQA"/>
<dbReference type="PANTHER" id="PTHR13520">
    <property type="entry name" value="RAD50-INTERACTING PROTEIN 1 RINT-1"/>
    <property type="match status" value="1"/>
</dbReference>
<proteinExistence type="predicted"/>
<dbReference type="RefSeq" id="XP_024350511.1">
    <property type="nucleotide sequence ID" value="XM_024495048.1"/>
</dbReference>
<sequence length="938" mass="106437">MGETCTETLNKLIQPSFDVKLKLLSLINESEQRILRLKEIISFGESAGALSVFSSHSEHFLREIEEIQQQLAKLEPNVISSLQSGKDLAEKIIPDVLQMKSLQASLSIAERDEAIARYRSEVVASQVLGSLDMSLDSFLNLSLHLGTHVSSSTPVLLPLPPFYGPMLEHFTKMFQEILRQMELPKIRSVGNWMEIGGDRTSNRCPWDEDVLKTFRCLFRTLSNIKEGTAETDAAKRAKLSIPVRLILEPLEKRFLFNFYGDRITNKPEKPEWYFTEVLTWITINDQWLTWMQDEQLKDLGKTSSNLRVDFMQGLISFVMDKISFDLGLLKSPPRPRCAIHLKGKRKEGTEEAAADSTGSTIGLLTSPPSFFGHLTDEMLTFEKCLEGLCYNPQALRPADLFTHRLDVLQHWITLESDLAHRKLKDLLAKPYAWRVDNKVPQCVGDFVTLVYSISRRAVHLHHNAAKSRVFFFKVQLDLIFTFLEAMITALPWNTTTGTTSTALEGVDDESRDCLTRWTSILNALQTVLETTQEWTNDQYFVELWEDQESRRLLTCAWDPWMDEEVEPGNEERNGWKTITHRLGAALTEINSSGVAKTTAVVRRRIQCPGVFSEISELYGRRIEESLQRVGQSLFKRLRELAQAYLSDSQQWSRVDGYETLSATNTPPPSATSLSGHTAEMFVRLNCDLSATAKTLLPHLFTTLWQPILRKINQLFYNKLVLENHFTPVGASQLHYDLNHCLRTLLMPYSNLLVVDDLLAECFDACRLLSLPPGSIHLLKQSLLSTNTSSAVLGSLVELGIRRLPPDAAMAAEPGSGDFDANALRDLANEHQRRVQQKQADLETYELQVLDSVLELTSQLSLNLNEKISKAYDNQCRLDTEVKRLCSNIQTFNCQVDLWNKEILDINSALKELGDAETWSQKLCRDVQIIHDTLQAADK</sequence>